<proteinExistence type="predicted"/>
<dbReference type="EMBL" id="BHYM01000023">
    <property type="protein sequence ID" value="GCE38901.1"/>
    <property type="molecule type" value="Genomic_DNA"/>
</dbReference>
<organism evidence="2 3">
    <name type="scientific">Rhodococcus wratislaviensis</name>
    <name type="common">Tsukamurella wratislaviensis</name>
    <dbReference type="NCBI Taxonomy" id="44752"/>
    <lineage>
        <taxon>Bacteria</taxon>
        <taxon>Bacillati</taxon>
        <taxon>Actinomycetota</taxon>
        <taxon>Actinomycetes</taxon>
        <taxon>Mycobacteriales</taxon>
        <taxon>Nocardiaceae</taxon>
        <taxon>Rhodococcus</taxon>
    </lineage>
</organism>
<name>A0A402C5M4_RHOWR</name>
<accession>A0A402C5M4</accession>
<dbReference type="AlphaFoldDB" id="A0A402C5M4"/>
<protein>
    <submittedName>
        <fullName evidence="2">Uncharacterized protein</fullName>
    </submittedName>
</protein>
<dbReference type="Proteomes" id="UP000287519">
    <property type="component" value="Unassembled WGS sequence"/>
</dbReference>
<evidence type="ECO:0000313" key="3">
    <source>
        <dbReference type="Proteomes" id="UP000287519"/>
    </source>
</evidence>
<evidence type="ECO:0000313" key="2">
    <source>
        <dbReference type="EMBL" id="GCE38901.1"/>
    </source>
</evidence>
<evidence type="ECO:0000256" key="1">
    <source>
        <dbReference type="SAM" id="MobiDB-lite"/>
    </source>
</evidence>
<feature type="region of interest" description="Disordered" evidence="1">
    <location>
        <begin position="1"/>
        <end position="42"/>
    </location>
</feature>
<sequence length="42" mass="4656">MPCCVGHYENPDRPHRQPGQQKLAAVPPSGASRTDFLYSRTS</sequence>
<reference evidence="2 3" key="1">
    <citation type="submission" date="2018-11" db="EMBL/GenBank/DDBJ databases">
        <title>Microbial catabolism of amino acid.</title>
        <authorList>
            <person name="Hibi M."/>
            <person name="Ogawa J."/>
        </authorList>
    </citation>
    <scope>NUCLEOTIDE SEQUENCE [LARGE SCALE GENOMIC DNA]</scope>
    <source>
        <strain evidence="2 3">C31-06</strain>
    </source>
</reference>
<gene>
    <name evidence="2" type="ORF">Rhow_002425</name>
</gene>
<comment type="caution">
    <text evidence="2">The sequence shown here is derived from an EMBL/GenBank/DDBJ whole genome shotgun (WGS) entry which is preliminary data.</text>
</comment>
<keyword evidence="3" id="KW-1185">Reference proteome</keyword>